<feature type="signal peptide" evidence="1">
    <location>
        <begin position="1"/>
        <end position="28"/>
    </location>
</feature>
<dbReference type="OMA" id="CRYNNIA"/>
<accession>K0RR09</accession>
<dbReference type="Proteomes" id="UP000266841">
    <property type="component" value="Unassembled WGS sequence"/>
</dbReference>
<dbReference type="EMBL" id="AGNL01041873">
    <property type="protein sequence ID" value="EJK51311.1"/>
    <property type="molecule type" value="Genomic_DNA"/>
</dbReference>
<dbReference type="eggNOG" id="ENOG502QY7T">
    <property type="taxonomic scope" value="Eukaryota"/>
</dbReference>
<reference evidence="2 3" key="1">
    <citation type="journal article" date="2012" name="Genome Biol.">
        <title>Genome and low-iron response of an oceanic diatom adapted to chronic iron limitation.</title>
        <authorList>
            <person name="Lommer M."/>
            <person name="Specht M."/>
            <person name="Roy A.S."/>
            <person name="Kraemer L."/>
            <person name="Andreson R."/>
            <person name="Gutowska M.A."/>
            <person name="Wolf J."/>
            <person name="Bergner S.V."/>
            <person name="Schilhabel M.B."/>
            <person name="Klostermeier U.C."/>
            <person name="Beiko R.G."/>
            <person name="Rosenstiel P."/>
            <person name="Hippler M."/>
            <person name="Laroche J."/>
        </authorList>
    </citation>
    <scope>NUCLEOTIDE SEQUENCE [LARGE SCALE GENOMIC DNA]</scope>
    <source>
        <strain evidence="2 3">CCMP1005</strain>
    </source>
</reference>
<proteinExistence type="predicted"/>
<keyword evidence="3" id="KW-1185">Reference proteome</keyword>
<sequence length="516" mass="58087">MASEGSRNRRFAASVLFVIFSIVRLNRQLIETTTSHEPLPPLPALPFSATIRGSLPVETVAYAVSITGCSAKLQQRLYDAAVVLKRSIELNAYPLKSESGYAAKFYAFTLKPEDGSDPARVDRCYQILSQAGYEVVPQDKPIYTSLIKEPDGAGSMLKNGISSDGCCGDKELIKLATYKLTDHNIAVHLDLDTLVIRPLDELYDVMHYDSISIEGKQARKRLADLAAPTYINRRLTGNPSESFGHKMSPEQLFANITVNAYFTKDYNMIVPQKYAQSVGVQGGVLIVRPSVAVYTHLISAVYSGEFYGGFDGKTSGWFKKGYGKHIWGSMTIQGLLAYYFDVEELENAVELNKCRYNNIADNARISTFAKNPKFPRGTLLPFVRNASNDRYNFVDTQCRDGRKTCDDTNCQRFPLSEIRIVHYTYCKTPWKCNGCDYLETYKEPLCYEMTREWFKVRKTIPGEENVTMDDVIAQDDGPVSYINEHNEVEVLQGNCYKEFYLGYCRENGGYKPMAAS</sequence>
<feature type="chain" id="PRO_5030173012" description="Nucleotide-diphospho-sugar transferase domain-containing protein" evidence="1">
    <location>
        <begin position="29"/>
        <end position="516"/>
    </location>
</feature>
<protein>
    <recommendedName>
        <fullName evidence="4">Nucleotide-diphospho-sugar transferase domain-containing protein</fullName>
    </recommendedName>
</protein>
<gene>
    <name evidence="2" type="ORF">THAOC_29528</name>
</gene>
<dbReference type="InterPro" id="IPR050587">
    <property type="entry name" value="GNT1/Glycosyltrans_8"/>
</dbReference>
<dbReference type="AlphaFoldDB" id="K0RR09"/>
<evidence type="ECO:0000313" key="2">
    <source>
        <dbReference type="EMBL" id="EJK51311.1"/>
    </source>
</evidence>
<evidence type="ECO:0000256" key="1">
    <source>
        <dbReference type="SAM" id="SignalP"/>
    </source>
</evidence>
<comment type="caution">
    <text evidence="2">The sequence shown here is derived from an EMBL/GenBank/DDBJ whole genome shotgun (WGS) entry which is preliminary data.</text>
</comment>
<dbReference type="Gene3D" id="3.90.550.10">
    <property type="entry name" value="Spore Coat Polysaccharide Biosynthesis Protein SpsA, Chain A"/>
    <property type="match status" value="1"/>
</dbReference>
<keyword evidence="1" id="KW-0732">Signal</keyword>
<organism evidence="2 3">
    <name type="scientific">Thalassiosira oceanica</name>
    <name type="common">Marine diatom</name>
    <dbReference type="NCBI Taxonomy" id="159749"/>
    <lineage>
        <taxon>Eukaryota</taxon>
        <taxon>Sar</taxon>
        <taxon>Stramenopiles</taxon>
        <taxon>Ochrophyta</taxon>
        <taxon>Bacillariophyta</taxon>
        <taxon>Coscinodiscophyceae</taxon>
        <taxon>Thalassiosirophycidae</taxon>
        <taxon>Thalassiosirales</taxon>
        <taxon>Thalassiosiraceae</taxon>
        <taxon>Thalassiosira</taxon>
    </lineage>
</organism>
<dbReference type="PANTHER" id="PTHR11183">
    <property type="entry name" value="GLYCOGENIN SUBFAMILY MEMBER"/>
    <property type="match status" value="1"/>
</dbReference>
<evidence type="ECO:0000313" key="3">
    <source>
        <dbReference type="Proteomes" id="UP000266841"/>
    </source>
</evidence>
<name>K0RR09_THAOC</name>
<dbReference type="SUPFAM" id="SSF53448">
    <property type="entry name" value="Nucleotide-diphospho-sugar transferases"/>
    <property type="match status" value="1"/>
</dbReference>
<evidence type="ECO:0008006" key="4">
    <source>
        <dbReference type="Google" id="ProtNLM"/>
    </source>
</evidence>
<dbReference type="InterPro" id="IPR029044">
    <property type="entry name" value="Nucleotide-diphossugar_trans"/>
</dbReference>
<dbReference type="OrthoDB" id="41372at2759"/>